<comment type="caution">
    <text evidence="1">The sequence shown here is derived from an EMBL/GenBank/DDBJ whole genome shotgun (WGS) entry which is preliminary data.</text>
</comment>
<keyword evidence="2" id="KW-1185">Reference proteome</keyword>
<name>A0A7W7Q078_9PSEU</name>
<proteinExistence type="predicted"/>
<gene>
    <name evidence="1" type="ORF">FHR82_000772</name>
</gene>
<dbReference type="Proteomes" id="UP000520767">
    <property type="component" value="Unassembled WGS sequence"/>
</dbReference>
<sequence>MFRETALAVDGVVSAEFDCSDMFGGGWQRGKVILRASSREEAVRVMDALLRAFAAEPRLEPRWSTPQEYRNEDGSIVVGAGAAGFPAVPRIREVRARYGIAPGEGLTE</sequence>
<organism evidence="1 2">
    <name type="scientific">Actinophytocola algeriensis</name>
    <dbReference type="NCBI Taxonomy" id="1768010"/>
    <lineage>
        <taxon>Bacteria</taxon>
        <taxon>Bacillati</taxon>
        <taxon>Actinomycetota</taxon>
        <taxon>Actinomycetes</taxon>
        <taxon>Pseudonocardiales</taxon>
        <taxon>Pseudonocardiaceae</taxon>
    </lineage>
</organism>
<dbReference type="AlphaFoldDB" id="A0A7W7Q078"/>
<dbReference type="EMBL" id="JACHJQ010000001">
    <property type="protein sequence ID" value="MBB4904562.1"/>
    <property type="molecule type" value="Genomic_DNA"/>
</dbReference>
<protein>
    <submittedName>
        <fullName evidence="1">Uncharacterized protein</fullName>
    </submittedName>
</protein>
<dbReference type="RefSeq" id="WP_311770856.1">
    <property type="nucleotide sequence ID" value="NZ_JACHJQ010000001.1"/>
</dbReference>
<evidence type="ECO:0000313" key="2">
    <source>
        <dbReference type="Proteomes" id="UP000520767"/>
    </source>
</evidence>
<accession>A0A7W7Q078</accession>
<reference evidence="1 2" key="1">
    <citation type="submission" date="2020-08" db="EMBL/GenBank/DDBJ databases">
        <title>Genomic Encyclopedia of Type Strains, Phase III (KMG-III): the genomes of soil and plant-associated and newly described type strains.</title>
        <authorList>
            <person name="Whitman W."/>
        </authorList>
    </citation>
    <scope>NUCLEOTIDE SEQUENCE [LARGE SCALE GENOMIC DNA]</scope>
    <source>
        <strain evidence="1 2">CECT 8960</strain>
    </source>
</reference>
<evidence type="ECO:0000313" key="1">
    <source>
        <dbReference type="EMBL" id="MBB4904562.1"/>
    </source>
</evidence>